<dbReference type="InterPro" id="IPR005103">
    <property type="entry name" value="AA9_LPMO"/>
</dbReference>
<dbReference type="EC" id="1.14.99.56" evidence="15"/>
<evidence type="ECO:0000256" key="4">
    <source>
        <dbReference type="ARBA" id="ARBA00022723"/>
    </source>
</evidence>
<keyword evidence="4" id="KW-0479">Metal-binding</keyword>
<dbReference type="PANTHER" id="PTHR33353">
    <property type="entry name" value="PUTATIVE (AFU_ORTHOLOGUE AFUA_1G12560)-RELATED"/>
    <property type="match status" value="1"/>
</dbReference>
<dbReference type="OrthoDB" id="3937764at2759"/>
<keyword evidence="6" id="KW-0136">Cellulose degradation</keyword>
<evidence type="ECO:0000313" key="17">
    <source>
        <dbReference type="EMBL" id="KAF2669544.1"/>
    </source>
</evidence>
<keyword evidence="12" id="KW-0624">Polysaccharide degradation</keyword>
<dbReference type="AlphaFoldDB" id="A0A6A6UF86"/>
<keyword evidence="11" id="KW-0119">Carbohydrate metabolism</keyword>
<evidence type="ECO:0000256" key="13">
    <source>
        <dbReference type="ARBA" id="ARBA00044502"/>
    </source>
</evidence>
<proteinExistence type="inferred from homology"/>
<accession>A0A6A6UF86</accession>
<dbReference type="GO" id="GO:0046872">
    <property type="term" value="F:metal ion binding"/>
    <property type="evidence" value="ECO:0007669"/>
    <property type="project" value="UniProtKB-KW"/>
</dbReference>
<dbReference type="EMBL" id="MU004235">
    <property type="protein sequence ID" value="KAF2669544.1"/>
    <property type="molecule type" value="Genomic_DNA"/>
</dbReference>
<dbReference type="GO" id="GO:0030245">
    <property type="term" value="P:cellulose catabolic process"/>
    <property type="evidence" value="ECO:0007669"/>
    <property type="project" value="UniProtKB-KW"/>
</dbReference>
<evidence type="ECO:0000259" key="16">
    <source>
        <dbReference type="Pfam" id="PF03443"/>
    </source>
</evidence>
<sequence length="182" mass="20284">ITDQSSKDMACSVSPKAPAIVAPVRAGAGIKFNWNPWYASHKGPLISYMAPYEGSIQSVDVNKLKFFKISESGLAADNKTWAVDEMMANGNVSSTVIPFDLKPGNYVLRHELIALHYSTEDRYFSQHYIHCFNVRVEGSGAAQPSDTVVFPGGYKPFKQERGLYFDIWRNVSPYPIPGPELY</sequence>
<feature type="non-terminal residue" evidence="17">
    <location>
        <position position="1"/>
    </location>
</feature>
<dbReference type="Proteomes" id="UP000799302">
    <property type="component" value="Unassembled WGS sequence"/>
</dbReference>
<feature type="non-terminal residue" evidence="17">
    <location>
        <position position="182"/>
    </location>
</feature>
<keyword evidence="9" id="KW-0503">Monooxygenase</keyword>
<keyword evidence="7" id="KW-0560">Oxidoreductase</keyword>
<reference evidence="17" key="1">
    <citation type="journal article" date="2020" name="Stud. Mycol.">
        <title>101 Dothideomycetes genomes: a test case for predicting lifestyles and emergence of pathogens.</title>
        <authorList>
            <person name="Haridas S."/>
            <person name="Albert R."/>
            <person name="Binder M."/>
            <person name="Bloem J."/>
            <person name="Labutti K."/>
            <person name="Salamov A."/>
            <person name="Andreopoulos B."/>
            <person name="Baker S."/>
            <person name="Barry K."/>
            <person name="Bills G."/>
            <person name="Bluhm B."/>
            <person name="Cannon C."/>
            <person name="Castanera R."/>
            <person name="Culley D."/>
            <person name="Daum C."/>
            <person name="Ezra D."/>
            <person name="Gonzalez J."/>
            <person name="Henrissat B."/>
            <person name="Kuo A."/>
            <person name="Liang C."/>
            <person name="Lipzen A."/>
            <person name="Lutzoni F."/>
            <person name="Magnuson J."/>
            <person name="Mondo S."/>
            <person name="Nolan M."/>
            <person name="Ohm R."/>
            <person name="Pangilinan J."/>
            <person name="Park H.-J."/>
            <person name="Ramirez L."/>
            <person name="Alfaro M."/>
            <person name="Sun H."/>
            <person name="Tritt A."/>
            <person name="Yoshinaga Y."/>
            <person name="Zwiers L.-H."/>
            <person name="Turgeon B."/>
            <person name="Goodwin S."/>
            <person name="Spatafora J."/>
            <person name="Crous P."/>
            <person name="Grigoriev I."/>
        </authorList>
    </citation>
    <scope>NUCLEOTIDE SEQUENCE</scope>
    <source>
        <strain evidence="17">CBS 115976</strain>
    </source>
</reference>
<comment type="cofactor">
    <cofactor evidence="1">
        <name>Cu(2+)</name>
        <dbReference type="ChEBI" id="CHEBI:29036"/>
    </cofactor>
</comment>
<comment type="similarity">
    <text evidence="13">Belongs to the polysaccharide monooxygenase AA9 family.</text>
</comment>
<dbReference type="CDD" id="cd21175">
    <property type="entry name" value="LPMO_AA9"/>
    <property type="match status" value="1"/>
</dbReference>
<evidence type="ECO:0000256" key="12">
    <source>
        <dbReference type="ARBA" id="ARBA00023326"/>
    </source>
</evidence>
<comment type="subcellular location">
    <subcellularLocation>
        <location evidence="2">Secreted</location>
    </subcellularLocation>
</comment>
<evidence type="ECO:0000256" key="3">
    <source>
        <dbReference type="ARBA" id="ARBA00022525"/>
    </source>
</evidence>
<dbReference type="PANTHER" id="PTHR33353:SF10">
    <property type="entry name" value="ENDO-BETA-1,4-GLUCANASE D"/>
    <property type="match status" value="1"/>
</dbReference>
<evidence type="ECO:0000256" key="8">
    <source>
        <dbReference type="ARBA" id="ARBA00023008"/>
    </source>
</evidence>
<evidence type="ECO:0000256" key="15">
    <source>
        <dbReference type="ARBA" id="ARBA00047174"/>
    </source>
</evidence>
<evidence type="ECO:0000256" key="14">
    <source>
        <dbReference type="ARBA" id="ARBA00045077"/>
    </source>
</evidence>
<keyword evidence="3" id="KW-0964">Secreted</keyword>
<gene>
    <name evidence="17" type="ORF">BT63DRAFT_362107</name>
</gene>
<keyword evidence="10" id="KW-1015">Disulfide bond</keyword>
<keyword evidence="5" id="KW-0732">Signal</keyword>
<name>A0A6A6UF86_9PEZI</name>
<dbReference type="InterPro" id="IPR049892">
    <property type="entry name" value="AA9"/>
</dbReference>
<dbReference type="Gene3D" id="2.70.50.70">
    <property type="match status" value="1"/>
</dbReference>
<evidence type="ECO:0000256" key="9">
    <source>
        <dbReference type="ARBA" id="ARBA00023033"/>
    </source>
</evidence>
<organism evidence="17 18">
    <name type="scientific">Microthyrium microscopicum</name>
    <dbReference type="NCBI Taxonomy" id="703497"/>
    <lineage>
        <taxon>Eukaryota</taxon>
        <taxon>Fungi</taxon>
        <taxon>Dikarya</taxon>
        <taxon>Ascomycota</taxon>
        <taxon>Pezizomycotina</taxon>
        <taxon>Dothideomycetes</taxon>
        <taxon>Dothideomycetes incertae sedis</taxon>
        <taxon>Microthyriales</taxon>
        <taxon>Microthyriaceae</taxon>
        <taxon>Microthyrium</taxon>
    </lineage>
</organism>
<evidence type="ECO:0000256" key="5">
    <source>
        <dbReference type="ARBA" id="ARBA00022729"/>
    </source>
</evidence>
<evidence type="ECO:0000256" key="11">
    <source>
        <dbReference type="ARBA" id="ARBA00023277"/>
    </source>
</evidence>
<feature type="domain" description="Auxiliary Activity family 9 catalytic" evidence="16">
    <location>
        <begin position="2"/>
        <end position="172"/>
    </location>
</feature>
<dbReference type="GO" id="GO:0005576">
    <property type="term" value="C:extracellular region"/>
    <property type="evidence" value="ECO:0007669"/>
    <property type="project" value="UniProtKB-SubCell"/>
</dbReference>
<evidence type="ECO:0000256" key="2">
    <source>
        <dbReference type="ARBA" id="ARBA00004613"/>
    </source>
</evidence>
<evidence type="ECO:0000313" key="18">
    <source>
        <dbReference type="Proteomes" id="UP000799302"/>
    </source>
</evidence>
<evidence type="ECO:0000256" key="6">
    <source>
        <dbReference type="ARBA" id="ARBA00023001"/>
    </source>
</evidence>
<keyword evidence="18" id="KW-1185">Reference proteome</keyword>
<evidence type="ECO:0000256" key="10">
    <source>
        <dbReference type="ARBA" id="ARBA00023157"/>
    </source>
</evidence>
<comment type="catalytic activity">
    <reaction evidence="14">
        <text>[(1-&gt;4)-beta-D-glucosyl]n+m + reduced acceptor + O2 = 4-dehydro-beta-D-glucosyl-[(1-&gt;4)-beta-D-glucosyl]n-1 + [(1-&gt;4)-beta-D-glucosyl]m + acceptor + H2O.</text>
        <dbReference type="EC" id="1.14.99.56"/>
    </reaction>
</comment>
<dbReference type="Pfam" id="PF03443">
    <property type="entry name" value="AA9"/>
    <property type="match status" value="1"/>
</dbReference>
<protein>
    <recommendedName>
        <fullName evidence="15">lytic cellulose monooxygenase (C4-dehydrogenating)</fullName>
        <ecNumber evidence="15">1.14.99.56</ecNumber>
    </recommendedName>
</protein>
<keyword evidence="8" id="KW-0186">Copper</keyword>
<evidence type="ECO:0000256" key="1">
    <source>
        <dbReference type="ARBA" id="ARBA00001973"/>
    </source>
</evidence>
<dbReference type="GO" id="GO:0004497">
    <property type="term" value="F:monooxygenase activity"/>
    <property type="evidence" value="ECO:0007669"/>
    <property type="project" value="UniProtKB-KW"/>
</dbReference>
<evidence type="ECO:0000256" key="7">
    <source>
        <dbReference type="ARBA" id="ARBA00023002"/>
    </source>
</evidence>